<name>A0A1G6PK34_9BACT</name>
<accession>A0A1G6PK34</accession>
<protein>
    <submittedName>
        <fullName evidence="1">Uncharacterized protein</fullName>
    </submittedName>
</protein>
<dbReference type="RefSeq" id="WP_087938146.1">
    <property type="nucleotide sequence ID" value="NZ_FNAC01000006.1"/>
</dbReference>
<reference evidence="2" key="1">
    <citation type="submission" date="2016-10" db="EMBL/GenBank/DDBJ databases">
        <authorList>
            <person name="Varghese N."/>
            <person name="Submissions S."/>
        </authorList>
    </citation>
    <scope>NUCLEOTIDE SEQUENCE [LARGE SCALE GENOMIC DNA]</scope>
    <source>
        <strain evidence="2">DSM 23095</strain>
    </source>
</reference>
<evidence type="ECO:0000313" key="2">
    <source>
        <dbReference type="Proteomes" id="UP000199060"/>
    </source>
</evidence>
<dbReference type="Proteomes" id="UP000199060">
    <property type="component" value="Unassembled WGS sequence"/>
</dbReference>
<dbReference type="AlphaFoldDB" id="A0A1G6PK34"/>
<dbReference type="OrthoDB" id="825031at2"/>
<keyword evidence="2" id="KW-1185">Reference proteome</keyword>
<gene>
    <name evidence="1" type="ORF">SAMN04488104_100685</name>
</gene>
<proteinExistence type="predicted"/>
<dbReference type="STRING" id="686796.SAMN04488104_100685"/>
<evidence type="ECO:0000313" key="1">
    <source>
        <dbReference type="EMBL" id="SDC80533.1"/>
    </source>
</evidence>
<sequence>MEKDVVIARHFDFFQDFGFEYHNSHGLFYKDFPQGKQAIFIHYAEYEEEAFLEYNIGVRIDQVELMVHQFLPSLQGYEDRSLTLIQPLNKIDQNLPRRFILDAANPLLKAQKEIENFFIQKGFKWLDDLVQVKRLQEEFETKKAKGFVNQNYAFHVFRATALSKLVAPEKYHELRSFFLSQLENQGITPITIASYLQFLNFLDSKY</sequence>
<organism evidence="1 2">
    <name type="scientific">Algoriphagus faecimaris</name>
    <dbReference type="NCBI Taxonomy" id="686796"/>
    <lineage>
        <taxon>Bacteria</taxon>
        <taxon>Pseudomonadati</taxon>
        <taxon>Bacteroidota</taxon>
        <taxon>Cytophagia</taxon>
        <taxon>Cytophagales</taxon>
        <taxon>Cyclobacteriaceae</taxon>
        <taxon>Algoriphagus</taxon>
    </lineage>
</organism>
<dbReference type="EMBL" id="FNAC01000006">
    <property type="protein sequence ID" value="SDC80533.1"/>
    <property type="molecule type" value="Genomic_DNA"/>
</dbReference>